<dbReference type="InterPro" id="IPR032071">
    <property type="entry name" value="DUF4806"/>
</dbReference>
<accession>A0A8J2J6F2</accession>
<organism evidence="3 4">
    <name type="scientific">Allacma fusca</name>
    <dbReference type="NCBI Taxonomy" id="39272"/>
    <lineage>
        <taxon>Eukaryota</taxon>
        <taxon>Metazoa</taxon>
        <taxon>Ecdysozoa</taxon>
        <taxon>Arthropoda</taxon>
        <taxon>Hexapoda</taxon>
        <taxon>Collembola</taxon>
        <taxon>Symphypleona</taxon>
        <taxon>Sminthuridae</taxon>
        <taxon>Allacma</taxon>
    </lineage>
</organism>
<dbReference type="Pfam" id="PF16064">
    <property type="entry name" value="DUF4806"/>
    <property type="match status" value="1"/>
</dbReference>
<evidence type="ECO:0000256" key="1">
    <source>
        <dbReference type="SAM" id="MobiDB-lite"/>
    </source>
</evidence>
<dbReference type="AlphaFoldDB" id="A0A8J2J6F2"/>
<feature type="region of interest" description="Disordered" evidence="1">
    <location>
        <begin position="558"/>
        <end position="591"/>
    </location>
</feature>
<feature type="domain" description="DUF4806" evidence="2">
    <location>
        <begin position="442"/>
        <end position="515"/>
    </location>
</feature>
<protein>
    <recommendedName>
        <fullName evidence="2">DUF4806 domain-containing protein</fullName>
    </recommendedName>
</protein>
<proteinExistence type="predicted"/>
<evidence type="ECO:0000313" key="4">
    <source>
        <dbReference type="Proteomes" id="UP000708208"/>
    </source>
</evidence>
<dbReference type="OrthoDB" id="7700589at2759"/>
<sequence>MYSRRHTRRIASKFAKDFVQSNVQTFQPSNLKTAINVETRCTPQPTVPPNQANLDVFVEQFELQSETGNDFDQGPTQQTAIFLEELKRWAIADNIPHTSLKRLLLNLKTNLKLDFLPKDPRSLLQNPRSVLKRQVPPAKSSNSQVWPIEVKPVDSSKFYRPFVLGIYFGHSKPENSNIFLSEFVQEATDVIKDGFLCRGVYYSIKFRAIIADAPARSFITNTIGHNGSSYILMDFSVVEFLEDGETYCEVAPTVWITDCKKFLRWPNLKGLSAITTAVNRASKPEKEWKKHSIISIRGTYKTVSDARKNAKRIVDFPGDDPTDTEAPRKKTIPAKLREYKGSENLISIVNEIPSQRASTSAISTLVAANVMQHLPFPNTSPEITPPQSVSPVFNQVPGFEQVVISSLSVIKIKLGQIEDTQSLILDQLKSVSKINPVKPALSLPVKSLDELNDLERKLMSDETLYSELAIRLDFMGGRDVRKCTNKTMRKLMTDTVAAGVNWGGANDKKGFSFLEVANIVTNAVHYQFGKQKGNLSDIELAIKDWLKAAPQRIKINRKTKPSCSMTEQLGINGQSDSFSGDSSGHEDLGDE</sequence>
<keyword evidence="4" id="KW-1185">Reference proteome</keyword>
<gene>
    <name evidence="3" type="ORF">AFUS01_LOCUS3904</name>
</gene>
<name>A0A8J2J6F2_9HEXA</name>
<comment type="caution">
    <text evidence="3">The sequence shown here is derived from an EMBL/GenBank/DDBJ whole genome shotgun (WGS) entry which is preliminary data.</text>
</comment>
<dbReference type="EMBL" id="CAJVCH010024005">
    <property type="protein sequence ID" value="CAG7695990.1"/>
    <property type="molecule type" value="Genomic_DNA"/>
</dbReference>
<dbReference type="PANTHER" id="PTHR34153:SF2">
    <property type="entry name" value="SI:CH211-262H13.3-RELATED"/>
    <property type="match status" value="1"/>
</dbReference>
<reference evidence="3" key="1">
    <citation type="submission" date="2021-06" db="EMBL/GenBank/DDBJ databases">
        <authorList>
            <person name="Hodson N. C."/>
            <person name="Mongue J. A."/>
            <person name="Jaron S. K."/>
        </authorList>
    </citation>
    <scope>NUCLEOTIDE SEQUENCE</scope>
</reference>
<evidence type="ECO:0000313" key="3">
    <source>
        <dbReference type="EMBL" id="CAG7695990.1"/>
    </source>
</evidence>
<feature type="compositionally biased region" description="Polar residues" evidence="1">
    <location>
        <begin position="561"/>
        <end position="574"/>
    </location>
</feature>
<dbReference type="Proteomes" id="UP000708208">
    <property type="component" value="Unassembled WGS sequence"/>
</dbReference>
<dbReference type="PANTHER" id="PTHR34153">
    <property type="entry name" value="SI:CH211-262H13.3-RELATED-RELATED"/>
    <property type="match status" value="1"/>
</dbReference>
<evidence type="ECO:0000259" key="2">
    <source>
        <dbReference type="Pfam" id="PF16064"/>
    </source>
</evidence>